<proteinExistence type="predicted"/>
<dbReference type="GO" id="GO:0016491">
    <property type="term" value="F:oxidoreductase activity"/>
    <property type="evidence" value="ECO:0007669"/>
    <property type="project" value="InterPro"/>
</dbReference>
<dbReference type="InterPro" id="IPR036249">
    <property type="entry name" value="Thioredoxin-like_sf"/>
</dbReference>
<dbReference type="Proteomes" id="UP000321926">
    <property type="component" value="Unassembled WGS sequence"/>
</dbReference>
<reference evidence="2 3" key="1">
    <citation type="submission" date="2019-08" db="EMBL/GenBank/DDBJ databases">
        <authorList>
            <person name="Shi S."/>
        </authorList>
    </citation>
    <scope>NUCLEOTIDE SEQUENCE [LARGE SCALE GENOMIC DNA]</scope>
    <source>
        <strain evidence="2 3">GY10130</strain>
    </source>
</reference>
<dbReference type="InterPro" id="IPR001853">
    <property type="entry name" value="DSBA-like_thioredoxin_dom"/>
</dbReference>
<evidence type="ECO:0000313" key="3">
    <source>
        <dbReference type="Proteomes" id="UP000321926"/>
    </source>
</evidence>
<dbReference type="RefSeq" id="WP_147920244.1">
    <property type="nucleotide sequence ID" value="NZ_VRTY01000007.1"/>
</dbReference>
<evidence type="ECO:0000313" key="2">
    <source>
        <dbReference type="EMBL" id="TXK51876.1"/>
    </source>
</evidence>
<name>A0A5C8KEL0_9BACT</name>
<dbReference type="OrthoDB" id="9813770at2"/>
<organism evidence="2 3">
    <name type="scientific">Pontibacter qinzhouensis</name>
    <dbReference type="NCBI Taxonomy" id="2603253"/>
    <lineage>
        <taxon>Bacteria</taxon>
        <taxon>Pseudomonadati</taxon>
        <taxon>Bacteroidota</taxon>
        <taxon>Cytophagia</taxon>
        <taxon>Cytophagales</taxon>
        <taxon>Hymenobacteraceae</taxon>
        <taxon>Pontibacter</taxon>
    </lineage>
</organism>
<accession>A0A5C8KEL0</accession>
<comment type="caution">
    <text evidence="2">The sequence shown here is derived from an EMBL/GenBank/DDBJ whole genome shotgun (WGS) entry which is preliminary data.</text>
</comment>
<evidence type="ECO:0000259" key="1">
    <source>
        <dbReference type="Pfam" id="PF01323"/>
    </source>
</evidence>
<dbReference type="Gene3D" id="1.10.472.60">
    <property type="entry name" value="putative protein disulfide isomerase domain"/>
    <property type="match status" value="1"/>
</dbReference>
<protein>
    <submittedName>
        <fullName evidence="2">DsbA family protein</fullName>
    </submittedName>
</protein>
<sequence length="217" mass="25277">MTTAPQTPTILYVTNPMCAWCYGFTPVMRRLRALWHGRLNIKILIGDMQAYATEPLLASEKERLAVSWHRVQQRVNLPFDYRFFLKRYFVYHTEPVCRALLVVKLLRPVLTLEVLRALHSAFFADGLDLTNPDNIYQVVKLFGISENLFFALYESDEIMEQLEEEFKLAERIGATSFPSVYLETQRGPELLVKGFCDLDFLEDKLLQHLQFSRVSGY</sequence>
<dbReference type="CDD" id="cd03025">
    <property type="entry name" value="DsbA_FrnE_like"/>
    <property type="match status" value="1"/>
</dbReference>
<dbReference type="AlphaFoldDB" id="A0A5C8KEL0"/>
<keyword evidence="3" id="KW-1185">Reference proteome</keyword>
<dbReference type="EMBL" id="VRTY01000007">
    <property type="protein sequence ID" value="TXK51876.1"/>
    <property type="molecule type" value="Genomic_DNA"/>
</dbReference>
<gene>
    <name evidence="2" type="ORF">FVR03_02780</name>
</gene>
<dbReference type="Gene3D" id="3.40.30.10">
    <property type="entry name" value="Glutaredoxin"/>
    <property type="match status" value="1"/>
</dbReference>
<dbReference type="SUPFAM" id="SSF52833">
    <property type="entry name" value="Thioredoxin-like"/>
    <property type="match status" value="1"/>
</dbReference>
<feature type="domain" description="DSBA-like thioredoxin" evidence="1">
    <location>
        <begin position="16"/>
        <end position="205"/>
    </location>
</feature>
<dbReference type="Pfam" id="PF01323">
    <property type="entry name" value="DSBA"/>
    <property type="match status" value="1"/>
</dbReference>